<comment type="caution">
    <text evidence="1">The sequence shown here is derived from an EMBL/GenBank/DDBJ whole genome shotgun (WGS) entry which is preliminary data.</text>
</comment>
<feature type="non-terminal residue" evidence="1">
    <location>
        <position position="65"/>
    </location>
</feature>
<accession>A0A1Y3BJ30</accession>
<protein>
    <submittedName>
        <fullName evidence="1">Uncharacterized protein</fullName>
    </submittedName>
</protein>
<dbReference type="SUPFAM" id="SSF52935">
    <property type="entry name" value="PK C-terminal domain-like"/>
    <property type="match status" value="1"/>
</dbReference>
<gene>
    <name evidence="1" type="ORF">BLA29_014860</name>
</gene>
<evidence type="ECO:0000313" key="2">
    <source>
        <dbReference type="Proteomes" id="UP000194236"/>
    </source>
</evidence>
<dbReference type="Proteomes" id="UP000194236">
    <property type="component" value="Unassembled WGS sequence"/>
</dbReference>
<reference evidence="1 2" key="1">
    <citation type="submission" date="2017-03" db="EMBL/GenBank/DDBJ databases">
        <title>Genome Survey of Euroglyphus maynei.</title>
        <authorList>
            <person name="Arlian L.G."/>
            <person name="Morgan M.S."/>
            <person name="Rider S.D."/>
        </authorList>
    </citation>
    <scope>NUCLEOTIDE SEQUENCE [LARGE SCALE GENOMIC DNA]</scope>
    <source>
        <strain evidence="1">Arlian Lab</strain>
        <tissue evidence="1">Whole body</tissue>
    </source>
</reference>
<sequence>MHAISLEAEAAIHSRNLFIELNNKLTVPVDKTTATAIAAVNASLKCAAAAIVVLTTTGRSAHALS</sequence>
<dbReference type="InterPro" id="IPR036918">
    <property type="entry name" value="Pyrv_Knase_C_sf"/>
</dbReference>
<keyword evidence="2" id="KW-1185">Reference proteome</keyword>
<proteinExistence type="predicted"/>
<organism evidence="1 2">
    <name type="scientific">Euroglyphus maynei</name>
    <name type="common">Mayne's house dust mite</name>
    <dbReference type="NCBI Taxonomy" id="6958"/>
    <lineage>
        <taxon>Eukaryota</taxon>
        <taxon>Metazoa</taxon>
        <taxon>Ecdysozoa</taxon>
        <taxon>Arthropoda</taxon>
        <taxon>Chelicerata</taxon>
        <taxon>Arachnida</taxon>
        <taxon>Acari</taxon>
        <taxon>Acariformes</taxon>
        <taxon>Sarcoptiformes</taxon>
        <taxon>Astigmata</taxon>
        <taxon>Psoroptidia</taxon>
        <taxon>Analgoidea</taxon>
        <taxon>Pyroglyphidae</taxon>
        <taxon>Pyroglyphinae</taxon>
        <taxon>Euroglyphus</taxon>
    </lineage>
</organism>
<dbReference type="AlphaFoldDB" id="A0A1Y3BJ30"/>
<dbReference type="Gene3D" id="3.40.1380.20">
    <property type="entry name" value="Pyruvate kinase, C-terminal domain"/>
    <property type="match status" value="1"/>
</dbReference>
<dbReference type="EMBL" id="MUJZ01020823">
    <property type="protein sequence ID" value="OTF79908.1"/>
    <property type="molecule type" value="Genomic_DNA"/>
</dbReference>
<evidence type="ECO:0000313" key="1">
    <source>
        <dbReference type="EMBL" id="OTF79908.1"/>
    </source>
</evidence>
<dbReference type="OrthoDB" id="108365at2759"/>
<name>A0A1Y3BJ30_EURMA</name>